<proteinExistence type="predicted"/>
<organism evidence="1 2">
    <name type="scientific">Mariniradius saccharolyticus AK6</name>
    <dbReference type="NCBI Taxonomy" id="1239962"/>
    <lineage>
        <taxon>Bacteria</taxon>
        <taxon>Pseudomonadati</taxon>
        <taxon>Bacteroidota</taxon>
        <taxon>Cytophagia</taxon>
        <taxon>Cytophagales</taxon>
        <taxon>Cyclobacteriaceae</taxon>
        <taxon>Mariniradius</taxon>
    </lineage>
</organism>
<keyword evidence="2" id="KW-1185">Reference proteome</keyword>
<protein>
    <submittedName>
        <fullName evidence="1">Uncharacterized protein</fullName>
    </submittedName>
</protein>
<dbReference type="AlphaFoldDB" id="M7X9E4"/>
<dbReference type="Proteomes" id="UP000010953">
    <property type="component" value="Unassembled WGS sequence"/>
</dbReference>
<gene>
    <name evidence="1" type="ORF">C943_02224</name>
</gene>
<dbReference type="STRING" id="1239962.C943_02224"/>
<sequence length="50" mass="5848">MFINILGLCRQFFESALIFSFFFNFLCKRLNIDFLEINGLDTHTEGISPN</sequence>
<reference evidence="1" key="1">
    <citation type="submission" date="2013-01" db="EMBL/GenBank/DDBJ databases">
        <title>Genome assembly of Mariniradius saccharolyticus AK6.</title>
        <authorList>
            <person name="Vaidya B."/>
            <person name="Khatri I."/>
            <person name="Tanuku N.R.S."/>
            <person name="Subramanian S."/>
            <person name="Pinnaka A."/>
        </authorList>
    </citation>
    <scope>NUCLEOTIDE SEQUENCE [LARGE SCALE GENOMIC DNA]</scope>
    <source>
        <strain evidence="1">AK6</strain>
    </source>
</reference>
<dbReference type="EMBL" id="AMZY02000019">
    <property type="protein sequence ID" value="EMS31569.1"/>
    <property type="molecule type" value="Genomic_DNA"/>
</dbReference>
<comment type="caution">
    <text evidence="1">The sequence shown here is derived from an EMBL/GenBank/DDBJ whole genome shotgun (WGS) entry which is preliminary data.</text>
</comment>
<dbReference type="InParanoid" id="M7X9E4"/>
<evidence type="ECO:0000313" key="1">
    <source>
        <dbReference type="EMBL" id="EMS31569.1"/>
    </source>
</evidence>
<accession>M7X9E4</accession>
<name>M7X9E4_9BACT</name>
<evidence type="ECO:0000313" key="2">
    <source>
        <dbReference type="Proteomes" id="UP000010953"/>
    </source>
</evidence>